<gene>
    <name evidence="2" type="ORF">GLIP_2494</name>
</gene>
<dbReference type="eggNOG" id="COG2030">
    <property type="taxonomic scope" value="Bacteria"/>
</dbReference>
<dbReference type="Gene3D" id="3.10.129.10">
    <property type="entry name" value="Hotdog Thioesterase"/>
    <property type="match status" value="1"/>
</dbReference>
<dbReference type="RefSeq" id="WP_008844925.1">
    <property type="nucleotide sequence ID" value="NZ_BAEN01000049.1"/>
</dbReference>
<dbReference type="GO" id="GO:0006633">
    <property type="term" value="P:fatty acid biosynthetic process"/>
    <property type="evidence" value="ECO:0007669"/>
    <property type="project" value="InterPro"/>
</dbReference>
<dbReference type="InterPro" id="IPR029069">
    <property type="entry name" value="HotDog_dom_sf"/>
</dbReference>
<dbReference type="STRING" id="1127673.GLIP_2494"/>
<reference evidence="2 3" key="1">
    <citation type="journal article" date="2017" name="Antonie Van Leeuwenhoek">
        <title>Rhizobium rhizosphaerae sp. nov., a novel species isolated from rice rhizosphere.</title>
        <authorList>
            <person name="Zhao J.J."/>
            <person name="Zhang J."/>
            <person name="Zhang R.J."/>
            <person name="Zhang C.W."/>
            <person name="Yin H.Q."/>
            <person name="Zhang X.X."/>
        </authorList>
    </citation>
    <scope>NUCLEOTIDE SEQUENCE [LARGE SCALE GENOMIC DNA]</scope>
    <source>
        <strain evidence="2 3">E3</strain>
    </source>
</reference>
<evidence type="ECO:0000259" key="1">
    <source>
        <dbReference type="Pfam" id="PF01575"/>
    </source>
</evidence>
<sequence length="280" mass="32389">MLKLIKAAFKRNHSFVFESALLPKIQLQTQQHIQKLDSVHIGSYHKCVKWREASELQLHPCYFHLLAFEQHMQIMLNDEFPFALLGIVHLSNEIEVMASADFKAGFEVSSEIRRFKRHQKGITFTIESTIRQNKNLIWHSTSEFLAINTKARTGKSRSQPFQLADDMTIIDNWYCDKFVGWQYGKISGDFNPIHLSPLSAKLFGFKSAIAHGMWSKARCLSALQSQLPEAFKCKVEFHKPLFLPAKVSLYKAIIESESQRFQLTSHAEDTCHLEGYLYRH</sequence>
<name>K6YV18_9ALTE</name>
<evidence type="ECO:0000313" key="2">
    <source>
        <dbReference type="EMBL" id="GAC15120.1"/>
    </source>
</evidence>
<accession>K6YV18</accession>
<dbReference type="InterPro" id="IPR003965">
    <property type="entry name" value="Fatty_acid_synthase"/>
</dbReference>
<protein>
    <recommendedName>
        <fullName evidence="1">MaoC-like domain-containing protein</fullName>
    </recommendedName>
</protein>
<dbReference type="PANTHER" id="PTHR43841">
    <property type="entry name" value="3-HYDROXYACYL-THIOESTER DEHYDRATASE HTDX-RELATED"/>
    <property type="match status" value="1"/>
</dbReference>
<dbReference type="Proteomes" id="UP000006334">
    <property type="component" value="Unassembled WGS sequence"/>
</dbReference>
<keyword evidence="3" id="KW-1185">Reference proteome</keyword>
<dbReference type="Pfam" id="PF01575">
    <property type="entry name" value="MaoC_dehydratas"/>
    <property type="match status" value="1"/>
</dbReference>
<dbReference type="SUPFAM" id="SSF54637">
    <property type="entry name" value="Thioesterase/thiol ester dehydrase-isomerase"/>
    <property type="match status" value="1"/>
</dbReference>
<dbReference type="PANTHER" id="PTHR43841:SF3">
    <property type="entry name" value="(3R)-HYDROXYACYL-ACP DEHYDRATASE SUBUNIT HADB"/>
    <property type="match status" value="1"/>
</dbReference>
<dbReference type="EMBL" id="BAEN01000049">
    <property type="protein sequence ID" value="GAC15120.1"/>
    <property type="molecule type" value="Genomic_DNA"/>
</dbReference>
<dbReference type="GO" id="GO:0004312">
    <property type="term" value="F:fatty acid synthase activity"/>
    <property type="evidence" value="ECO:0007669"/>
    <property type="project" value="InterPro"/>
</dbReference>
<feature type="domain" description="MaoC-like" evidence="1">
    <location>
        <begin position="181"/>
        <end position="252"/>
    </location>
</feature>
<evidence type="ECO:0000313" key="3">
    <source>
        <dbReference type="Proteomes" id="UP000006334"/>
    </source>
</evidence>
<dbReference type="AlphaFoldDB" id="K6YV18"/>
<dbReference type="GO" id="GO:0005835">
    <property type="term" value="C:fatty acid synthase complex"/>
    <property type="evidence" value="ECO:0007669"/>
    <property type="project" value="InterPro"/>
</dbReference>
<dbReference type="InterPro" id="IPR002539">
    <property type="entry name" value="MaoC-like_dom"/>
</dbReference>
<dbReference type="OrthoDB" id="9774179at2"/>
<organism evidence="2 3">
    <name type="scientific">Aliiglaciecola lipolytica E3</name>
    <dbReference type="NCBI Taxonomy" id="1127673"/>
    <lineage>
        <taxon>Bacteria</taxon>
        <taxon>Pseudomonadati</taxon>
        <taxon>Pseudomonadota</taxon>
        <taxon>Gammaproteobacteria</taxon>
        <taxon>Alteromonadales</taxon>
        <taxon>Alteromonadaceae</taxon>
        <taxon>Aliiglaciecola</taxon>
    </lineage>
</organism>
<comment type="caution">
    <text evidence="2">The sequence shown here is derived from an EMBL/GenBank/DDBJ whole genome shotgun (WGS) entry which is preliminary data.</text>
</comment>
<proteinExistence type="predicted"/>
<dbReference type="PRINTS" id="PR01483">
    <property type="entry name" value="FASYNTHASE"/>
</dbReference>